<dbReference type="EnsemblPlants" id="TuG1812G0300004987.01.T01">
    <property type="protein sequence ID" value="TuG1812G0300004987.01.T01"/>
    <property type="gene ID" value="TuG1812G0300004987.01"/>
</dbReference>
<dbReference type="PANTHER" id="PTHR12931:SF17">
    <property type="entry name" value="OS02G0521500 PROTEIN"/>
    <property type="match status" value="1"/>
</dbReference>
<dbReference type="InterPro" id="IPR042467">
    <property type="entry name" value="Peptidase_C65_otubain_sub2"/>
</dbReference>
<dbReference type="RefSeq" id="XP_048565947.1">
    <property type="nucleotide sequence ID" value="XM_048709990.1"/>
</dbReference>
<reference evidence="3" key="3">
    <citation type="submission" date="2022-06" db="UniProtKB">
        <authorList>
            <consortium name="EnsemblPlants"/>
        </authorList>
    </citation>
    <scope>IDENTIFICATION</scope>
</reference>
<evidence type="ECO:0000256" key="1">
    <source>
        <dbReference type="SAM" id="MobiDB-lite"/>
    </source>
</evidence>
<dbReference type="Proteomes" id="UP000015106">
    <property type="component" value="Chromosome 3"/>
</dbReference>
<feature type="domain" description="OTU" evidence="2">
    <location>
        <begin position="221"/>
        <end position="433"/>
    </location>
</feature>
<feature type="compositionally biased region" description="Low complexity" evidence="1">
    <location>
        <begin position="1"/>
        <end position="47"/>
    </location>
</feature>
<dbReference type="SUPFAM" id="SSF54001">
    <property type="entry name" value="Cysteine proteinases"/>
    <property type="match status" value="1"/>
</dbReference>
<dbReference type="GeneID" id="125545936"/>
<dbReference type="AlphaFoldDB" id="A0A8R7PWX3"/>
<dbReference type="Gramene" id="TuG1812G0300004987.01.T01">
    <property type="protein sequence ID" value="TuG1812G0300004987.01.T01"/>
    <property type="gene ID" value="TuG1812G0300004987.01"/>
</dbReference>
<reference evidence="4" key="1">
    <citation type="journal article" date="2013" name="Nature">
        <title>Draft genome of the wheat A-genome progenitor Triticum urartu.</title>
        <authorList>
            <person name="Ling H.Q."/>
            <person name="Zhao S."/>
            <person name="Liu D."/>
            <person name="Wang J."/>
            <person name="Sun H."/>
            <person name="Zhang C."/>
            <person name="Fan H."/>
            <person name="Li D."/>
            <person name="Dong L."/>
            <person name="Tao Y."/>
            <person name="Gao C."/>
            <person name="Wu H."/>
            <person name="Li Y."/>
            <person name="Cui Y."/>
            <person name="Guo X."/>
            <person name="Zheng S."/>
            <person name="Wang B."/>
            <person name="Yu K."/>
            <person name="Liang Q."/>
            <person name="Yang W."/>
            <person name="Lou X."/>
            <person name="Chen J."/>
            <person name="Feng M."/>
            <person name="Jian J."/>
            <person name="Zhang X."/>
            <person name="Luo G."/>
            <person name="Jiang Y."/>
            <person name="Liu J."/>
            <person name="Wang Z."/>
            <person name="Sha Y."/>
            <person name="Zhang B."/>
            <person name="Wu H."/>
            <person name="Tang D."/>
            <person name="Shen Q."/>
            <person name="Xue P."/>
            <person name="Zou S."/>
            <person name="Wang X."/>
            <person name="Liu X."/>
            <person name="Wang F."/>
            <person name="Yang Y."/>
            <person name="An X."/>
            <person name="Dong Z."/>
            <person name="Zhang K."/>
            <person name="Zhang X."/>
            <person name="Luo M.C."/>
            <person name="Dvorak J."/>
            <person name="Tong Y."/>
            <person name="Wang J."/>
            <person name="Yang H."/>
            <person name="Li Z."/>
            <person name="Wang D."/>
            <person name="Zhang A."/>
            <person name="Wang J."/>
        </authorList>
    </citation>
    <scope>NUCLEOTIDE SEQUENCE</scope>
    <source>
        <strain evidence="4">cv. G1812</strain>
    </source>
</reference>
<organism evidence="3 4">
    <name type="scientific">Triticum urartu</name>
    <name type="common">Red wild einkorn</name>
    <name type="synonym">Crithodium urartu</name>
    <dbReference type="NCBI Taxonomy" id="4572"/>
    <lineage>
        <taxon>Eukaryota</taxon>
        <taxon>Viridiplantae</taxon>
        <taxon>Streptophyta</taxon>
        <taxon>Embryophyta</taxon>
        <taxon>Tracheophyta</taxon>
        <taxon>Spermatophyta</taxon>
        <taxon>Magnoliopsida</taxon>
        <taxon>Liliopsida</taxon>
        <taxon>Poales</taxon>
        <taxon>Poaceae</taxon>
        <taxon>BOP clade</taxon>
        <taxon>Pooideae</taxon>
        <taxon>Triticodae</taxon>
        <taxon>Triticeae</taxon>
        <taxon>Triticinae</taxon>
        <taxon>Triticum</taxon>
    </lineage>
</organism>
<dbReference type="CDD" id="cd22749">
    <property type="entry name" value="Otubain_C65"/>
    <property type="match status" value="1"/>
</dbReference>
<sequence length="445" mass="48754">MSQGSPAATGSGTGTAEPAHGQHGDSSSDAAAASAYPSAVAADASSTSPPPLPPAAPLERPQEERGREQAGGSCSAAAAGVDREGEGIDPAAPSSAPSPPSSDSSSPDGADAAAAGAGPFNCSVVFQQMLQEQTAIKEAGGPLAEGAGKRKRPEKAQVKSSHAIGELWNNLRKFFHGESPGYVHYSQHVNHQTHPMTEVRKYYLVSDLATGQGVDHLDAYSKFRRVTGDGECFYRSFIFSYLEQVLDRHDTHEEHRLLDALKRVSVQHADLRWTSEFPRSYRAFKKLIKKVKRWKRHGRWKWNSIASTSSYRKEKLLEFFRSYDTTEDILTFLRLVVAIWICSHGKQYEPRIPGLDRRYSLKDWCFQHVTPSRQYADHVMMTALAEALEVPLRVEQLNGGPAQDIYTGPGPGVPHVSVTLLYTGNHYDVLYPHAPPTESSSQQTS</sequence>
<gene>
    <name evidence="3" type="primary">LOC125545936</name>
</gene>
<dbReference type="OrthoDB" id="640208at2759"/>
<feature type="compositionally biased region" description="Low complexity" evidence="1">
    <location>
        <begin position="89"/>
        <end position="115"/>
    </location>
</feature>
<dbReference type="PANTHER" id="PTHR12931">
    <property type="entry name" value="UBIQUITIN THIOLESTERASE PROTEIN OTUB"/>
    <property type="match status" value="1"/>
</dbReference>
<dbReference type="GO" id="GO:0043130">
    <property type="term" value="F:ubiquitin binding"/>
    <property type="evidence" value="ECO:0007669"/>
    <property type="project" value="TreeGrafter"/>
</dbReference>
<name>A0A8R7PWX3_TRIUA</name>
<accession>A0A8R7PWX3</accession>
<proteinExistence type="predicted"/>
<dbReference type="InterPro" id="IPR038765">
    <property type="entry name" value="Papain-like_cys_pep_sf"/>
</dbReference>
<dbReference type="GO" id="GO:0004843">
    <property type="term" value="F:cysteine-type deubiquitinase activity"/>
    <property type="evidence" value="ECO:0007669"/>
    <property type="project" value="TreeGrafter"/>
</dbReference>
<dbReference type="KEGG" id="tua:125545936"/>
<keyword evidence="4" id="KW-1185">Reference proteome</keyword>
<evidence type="ECO:0000313" key="4">
    <source>
        <dbReference type="Proteomes" id="UP000015106"/>
    </source>
</evidence>
<dbReference type="Pfam" id="PF10275">
    <property type="entry name" value="Peptidase_C65"/>
    <property type="match status" value="1"/>
</dbReference>
<dbReference type="InterPro" id="IPR003323">
    <property type="entry name" value="OTU_dom"/>
</dbReference>
<evidence type="ECO:0000313" key="3">
    <source>
        <dbReference type="EnsemblPlants" id="TuG1812G0300004987.01.T01"/>
    </source>
</evidence>
<dbReference type="InterPro" id="IPR019400">
    <property type="entry name" value="Peptidase_C65_otubain"/>
</dbReference>
<protein>
    <recommendedName>
        <fullName evidence="2">OTU domain-containing protein</fullName>
    </recommendedName>
</protein>
<dbReference type="GO" id="GO:0071108">
    <property type="term" value="P:protein K48-linked deubiquitination"/>
    <property type="evidence" value="ECO:0007669"/>
    <property type="project" value="TreeGrafter"/>
</dbReference>
<dbReference type="GO" id="GO:0005634">
    <property type="term" value="C:nucleus"/>
    <property type="evidence" value="ECO:0007669"/>
    <property type="project" value="TreeGrafter"/>
</dbReference>
<feature type="region of interest" description="Disordered" evidence="1">
    <location>
        <begin position="1"/>
        <end position="115"/>
    </location>
</feature>
<dbReference type="Gene3D" id="1.20.1300.20">
    <property type="entry name" value="Peptidase C65 Otubain, subdomain 2"/>
    <property type="match status" value="1"/>
</dbReference>
<dbReference type="PROSITE" id="PS50802">
    <property type="entry name" value="OTU"/>
    <property type="match status" value="1"/>
</dbReference>
<reference evidence="3" key="2">
    <citation type="submission" date="2018-03" db="EMBL/GenBank/DDBJ databases">
        <title>The Triticum urartu genome reveals the dynamic nature of wheat genome evolution.</title>
        <authorList>
            <person name="Ling H."/>
            <person name="Ma B."/>
            <person name="Shi X."/>
            <person name="Liu H."/>
            <person name="Dong L."/>
            <person name="Sun H."/>
            <person name="Cao Y."/>
            <person name="Gao Q."/>
            <person name="Zheng S."/>
            <person name="Li Y."/>
            <person name="Yu Y."/>
            <person name="Du H."/>
            <person name="Qi M."/>
            <person name="Li Y."/>
            <person name="Yu H."/>
            <person name="Cui Y."/>
            <person name="Wang N."/>
            <person name="Chen C."/>
            <person name="Wu H."/>
            <person name="Zhao Y."/>
            <person name="Zhang J."/>
            <person name="Li Y."/>
            <person name="Zhou W."/>
            <person name="Zhang B."/>
            <person name="Hu W."/>
            <person name="Eijk M."/>
            <person name="Tang J."/>
            <person name="Witsenboer H."/>
            <person name="Zhao S."/>
            <person name="Li Z."/>
            <person name="Zhang A."/>
            <person name="Wang D."/>
            <person name="Liang C."/>
        </authorList>
    </citation>
    <scope>NUCLEOTIDE SEQUENCE [LARGE SCALE GENOMIC DNA]</scope>
    <source>
        <strain evidence="3">cv. G1812</strain>
    </source>
</reference>
<evidence type="ECO:0000259" key="2">
    <source>
        <dbReference type="PROSITE" id="PS50802"/>
    </source>
</evidence>
<feature type="compositionally biased region" description="Low complexity" evidence="1">
    <location>
        <begin position="70"/>
        <end position="80"/>
    </location>
</feature>